<dbReference type="Gene3D" id="1.10.510.10">
    <property type="entry name" value="Transferase(Phosphotransferase) domain 1"/>
    <property type="match status" value="1"/>
</dbReference>
<evidence type="ECO:0000313" key="4">
    <source>
        <dbReference type="EMBL" id="OAK51173.1"/>
    </source>
</evidence>
<dbReference type="SUPFAM" id="SSF53383">
    <property type="entry name" value="PLP-dependent transferases"/>
    <property type="match status" value="1"/>
</dbReference>
<protein>
    <submittedName>
        <fullName evidence="4">Glutamate-1-semialdehyde 2,1-aminomutase</fullName>
    </submittedName>
</protein>
<dbReference type="InterPro" id="IPR015422">
    <property type="entry name" value="PyrdxlP-dep_Trfase_small"/>
</dbReference>
<dbReference type="EMBL" id="LVHI01000040">
    <property type="protein sequence ID" value="OAK51173.1"/>
    <property type="molecule type" value="Genomic_DNA"/>
</dbReference>
<dbReference type="PROSITE" id="PS00600">
    <property type="entry name" value="AA_TRANSFER_CLASS_3"/>
    <property type="match status" value="1"/>
</dbReference>
<dbReference type="SUPFAM" id="SSF56112">
    <property type="entry name" value="Protein kinase-like (PK-like)"/>
    <property type="match status" value="1"/>
</dbReference>
<dbReference type="Pfam" id="PF03109">
    <property type="entry name" value="ABC1"/>
    <property type="match status" value="1"/>
</dbReference>
<dbReference type="AlphaFoldDB" id="A0A177Y6N2"/>
<comment type="cofactor">
    <cofactor evidence="1">
        <name>pyridoxal 5'-phosphate</name>
        <dbReference type="ChEBI" id="CHEBI:597326"/>
    </cofactor>
</comment>
<dbReference type="InterPro" id="IPR005814">
    <property type="entry name" value="Aminotrans_3"/>
</dbReference>
<dbReference type="GO" id="GO:0004672">
    <property type="term" value="F:protein kinase activity"/>
    <property type="evidence" value="ECO:0007669"/>
    <property type="project" value="InterPro"/>
</dbReference>
<dbReference type="Gene3D" id="3.40.640.10">
    <property type="entry name" value="Type I PLP-dependent aspartate aminotransferase-like (Major domain)"/>
    <property type="match status" value="1"/>
</dbReference>
<comment type="caution">
    <text evidence="4">The sequence shown here is derived from an EMBL/GenBank/DDBJ whole genome shotgun (WGS) entry which is preliminary data.</text>
</comment>
<keyword evidence="5" id="KW-1185">Reference proteome</keyword>
<name>A0A177Y6N2_9NOCA</name>
<gene>
    <name evidence="4" type="ORF">A3K89_13210</name>
</gene>
<dbReference type="GO" id="GO:0005524">
    <property type="term" value="F:ATP binding"/>
    <property type="evidence" value="ECO:0007669"/>
    <property type="project" value="InterPro"/>
</dbReference>
<reference evidence="4 5" key="1">
    <citation type="submission" date="2016-03" db="EMBL/GenBank/DDBJ databases">
        <title>Genome sequence of Rhodococcus kyotonensis KB10.</title>
        <authorList>
            <person name="Jeong H."/>
            <person name="Hong C.E."/>
            <person name="Jo S.H."/>
            <person name="Park J.M."/>
        </authorList>
    </citation>
    <scope>NUCLEOTIDE SEQUENCE [LARGE SCALE GENOMIC DNA]</scope>
    <source>
        <strain evidence="4 5">KB10</strain>
    </source>
</reference>
<evidence type="ECO:0000256" key="1">
    <source>
        <dbReference type="ARBA" id="ARBA00001933"/>
    </source>
</evidence>
<dbReference type="Pfam" id="PF00202">
    <property type="entry name" value="Aminotran_3"/>
    <property type="match status" value="1"/>
</dbReference>
<dbReference type="PROSITE" id="PS50011">
    <property type="entry name" value="PROTEIN_KINASE_DOM"/>
    <property type="match status" value="1"/>
</dbReference>
<dbReference type="PANTHER" id="PTHR43713">
    <property type="entry name" value="GLUTAMATE-1-SEMIALDEHYDE 2,1-AMINOMUTASE"/>
    <property type="match status" value="1"/>
</dbReference>
<evidence type="ECO:0000259" key="3">
    <source>
        <dbReference type="PROSITE" id="PS50011"/>
    </source>
</evidence>
<proteinExistence type="predicted"/>
<dbReference type="CDD" id="cd05121">
    <property type="entry name" value="ABC1_ADCK3-like"/>
    <property type="match status" value="1"/>
</dbReference>
<dbReference type="InterPro" id="IPR015421">
    <property type="entry name" value="PyrdxlP-dep_Trfase_major"/>
</dbReference>
<feature type="domain" description="Protein kinase" evidence="3">
    <location>
        <begin position="124"/>
        <end position="483"/>
    </location>
</feature>
<dbReference type="InterPro" id="IPR011009">
    <property type="entry name" value="Kinase-like_dom_sf"/>
</dbReference>
<dbReference type="Gene3D" id="3.90.1150.10">
    <property type="entry name" value="Aspartate Aminotransferase, domain 1"/>
    <property type="match status" value="1"/>
</dbReference>
<evidence type="ECO:0000313" key="5">
    <source>
        <dbReference type="Proteomes" id="UP000077519"/>
    </source>
</evidence>
<dbReference type="InterPro" id="IPR049704">
    <property type="entry name" value="Aminotrans_3_PPA_site"/>
</dbReference>
<keyword evidence="2" id="KW-0663">Pyridoxal phosphate</keyword>
<accession>A0A177Y6N2</accession>
<dbReference type="RefSeq" id="WP_068431721.1">
    <property type="nucleotide sequence ID" value="NZ_LVHI01000040.1"/>
</dbReference>
<evidence type="ECO:0000256" key="2">
    <source>
        <dbReference type="ARBA" id="ARBA00022898"/>
    </source>
</evidence>
<dbReference type="InterPro" id="IPR004147">
    <property type="entry name" value="ABC1_dom"/>
</dbReference>
<dbReference type="GO" id="GO:0030170">
    <property type="term" value="F:pyridoxal phosphate binding"/>
    <property type="evidence" value="ECO:0007669"/>
    <property type="project" value="InterPro"/>
</dbReference>
<dbReference type="PANTHER" id="PTHR43713:SF3">
    <property type="entry name" value="GLUTAMATE-1-SEMIALDEHYDE 2,1-AMINOMUTASE 1, CHLOROPLASTIC-RELATED"/>
    <property type="match status" value="1"/>
</dbReference>
<sequence>MSSSSRLFGVSHLAELPELVRGTFREAIRIIVWTTVFALRYYTRPKRLRSDEFMAGLLRGFLLRMGPLYMKAGQVLGTQSGLLSKDATDRFRSFFADLPPMSTPELREVLDEHFGRPVTAVFAEFDWAPIAVGSVAQVHKARLATGQDVAIKVVKAGVDLRLRTSAWVIGRLAAIAHRASSRARSYDLPGHFAELRPLLTGQTDMVAEAARQNELAENFRSHPHLRVPATVDHLTGRKVLVMEFVHATPGPDFETVKFPRPEIARRLQDAFYAMSYFHGFFHVDPHPGNLMFTDEGKIIALDFGLVGRLDENDKWNLASFYYACVKGQWELAVERCTRAFVADPSLLDDHRAEYDAKLEVVLRRHFEETSARWSTMSFFDDATRLLREYNARVSTRFSLLALAFLTGEGFISQIDPDIDIWANGRTFTDRFSPYMSEEVAEQFDREIGDRIPKSMAEKRDPDRRLIAPTHLDRFALPSAFPLLVKSAQGSVLSDVDGNDYIDLSCGYGPHILGYAHPVQTAAIAEAATAGSINALGNEPEIALARQLSDAFGSDNRVILSNSGTEAVQMAVRLARAYTGKQRVAKFEGHYHGFSDQGLVSSWFRYSGSADRPEPTGTAGMAASTVSETLVLQYGERGSIDRLVESASDIACVLVEPMPTAMASYDRAFLEDLRRACDTHRIVLIFDEVVTGFRVAYGGVQTLAGIRPHLTCLGKIIGGGLPCGAVVGDVDVVSMAKTTEDPFVDIERQAFLGGTMSGNSITAAAGSATLAYLDENREIYDDLERRTDWLTDELRDRAAGLSVPLSVKGFRSIFSLTFDYAKPKRVRDRLAGSNIKANIALAYYMRRHGVYMPELHTMLLSAAHSDTDMKVVAEAFGNSVSDMSAAGFFAT</sequence>
<dbReference type="InterPro" id="IPR015424">
    <property type="entry name" value="PyrdxlP-dep_Trfase"/>
</dbReference>
<dbReference type="InterPro" id="IPR000719">
    <property type="entry name" value="Prot_kinase_dom"/>
</dbReference>
<dbReference type="GO" id="GO:0008483">
    <property type="term" value="F:transaminase activity"/>
    <property type="evidence" value="ECO:0007669"/>
    <property type="project" value="InterPro"/>
</dbReference>
<organism evidence="4 5">
    <name type="scientific">Rhodococcoides kyotonense</name>
    <dbReference type="NCBI Taxonomy" id="398843"/>
    <lineage>
        <taxon>Bacteria</taxon>
        <taxon>Bacillati</taxon>
        <taxon>Actinomycetota</taxon>
        <taxon>Actinomycetes</taxon>
        <taxon>Mycobacteriales</taxon>
        <taxon>Nocardiaceae</taxon>
        <taxon>Rhodococcoides</taxon>
    </lineage>
</organism>
<dbReference type="Proteomes" id="UP000077519">
    <property type="component" value="Unassembled WGS sequence"/>
</dbReference>